<evidence type="ECO:0000256" key="1">
    <source>
        <dbReference type="SAM" id="Phobius"/>
    </source>
</evidence>
<feature type="chain" id="PRO_5041675518" evidence="2">
    <location>
        <begin position="19"/>
        <end position="307"/>
    </location>
</feature>
<dbReference type="Proteomes" id="UP001187531">
    <property type="component" value="Unassembled WGS sequence"/>
</dbReference>
<comment type="caution">
    <text evidence="3">The sequence shown here is derived from an EMBL/GenBank/DDBJ whole genome shotgun (WGS) entry which is preliminary data.</text>
</comment>
<evidence type="ECO:0000313" key="4">
    <source>
        <dbReference type="Proteomes" id="UP001187531"/>
    </source>
</evidence>
<feature type="signal peptide" evidence="2">
    <location>
        <begin position="1"/>
        <end position="18"/>
    </location>
</feature>
<protein>
    <submittedName>
        <fullName evidence="3">Uncharacterized protein</fullName>
    </submittedName>
</protein>
<keyword evidence="1" id="KW-1133">Transmembrane helix</keyword>
<keyword evidence="2" id="KW-0732">Signal</keyword>
<sequence>MSPHCVLFFFLSFGFCECLTIFDDFETLQDSKSIWVDNGDWEITNTTDFAPEWKTMTLKFKDTNDEVKSRSLCTKQVIDTFNCLFLRVEVKIPSSVFTTSNRLKIEVMNSVNGTKVVLHSFGDTSFSWLNYTMEYENIPLQQYQFCVTGNYSTFRQEILISRLYASFTNKDIGSTGVFNISSMSTETSSIFPDTTRSSRTPEGTRTITMSVLPTTGETGTSGEPPQDPSILIGLAIFILVLSVIIIFLVVAIILTLKRKQNKLEEVIETINRSRKKEEYCEPIPQATPHEIKVPVCYSNQARLAEIN</sequence>
<feature type="transmembrane region" description="Helical" evidence="1">
    <location>
        <begin position="230"/>
        <end position="254"/>
    </location>
</feature>
<dbReference type="AlphaFoldDB" id="A0AA88I7L5"/>
<keyword evidence="1" id="KW-0812">Transmembrane</keyword>
<keyword evidence="4" id="KW-1185">Reference proteome</keyword>
<evidence type="ECO:0000256" key="2">
    <source>
        <dbReference type="SAM" id="SignalP"/>
    </source>
</evidence>
<reference evidence="3" key="1">
    <citation type="submission" date="2023-07" db="EMBL/GenBank/DDBJ databases">
        <title>Chromosome-level genome assembly of Artemia franciscana.</title>
        <authorList>
            <person name="Jo E."/>
        </authorList>
    </citation>
    <scope>NUCLEOTIDE SEQUENCE</scope>
    <source>
        <tissue evidence="3">Whole body</tissue>
    </source>
</reference>
<gene>
    <name evidence="3" type="ORF">QYM36_003102</name>
</gene>
<dbReference type="EMBL" id="JAVRJZ010000005">
    <property type="protein sequence ID" value="KAK2722793.1"/>
    <property type="molecule type" value="Genomic_DNA"/>
</dbReference>
<proteinExistence type="predicted"/>
<accession>A0AA88I7L5</accession>
<organism evidence="3 4">
    <name type="scientific">Artemia franciscana</name>
    <name type="common">Brine shrimp</name>
    <name type="synonym">Artemia sanfranciscana</name>
    <dbReference type="NCBI Taxonomy" id="6661"/>
    <lineage>
        <taxon>Eukaryota</taxon>
        <taxon>Metazoa</taxon>
        <taxon>Ecdysozoa</taxon>
        <taxon>Arthropoda</taxon>
        <taxon>Crustacea</taxon>
        <taxon>Branchiopoda</taxon>
        <taxon>Anostraca</taxon>
        <taxon>Artemiidae</taxon>
        <taxon>Artemia</taxon>
    </lineage>
</organism>
<name>A0AA88I7L5_ARTSF</name>
<keyword evidence="1" id="KW-0472">Membrane</keyword>
<evidence type="ECO:0000313" key="3">
    <source>
        <dbReference type="EMBL" id="KAK2722793.1"/>
    </source>
</evidence>